<protein>
    <submittedName>
        <fullName evidence="2">N-acetylglutamate synthase</fullName>
    </submittedName>
</protein>
<dbReference type="EMBL" id="JAKEVZ010000006">
    <property type="protein sequence ID" value="MCF1751202.1"/>
    <property type="molecule type" value="Genomic_DNA"/>
</dbReference>
<proteinExistence type="predicted"/>
<sequence>MPTYHNKTFKPVQNTENGETSSETRFQYQQLGNILSAAYQGGKIIQGHLLGLVDENGCIDMVYHQINDRGEIMTGKCHSIPEILPNGKIRLHEKWAWTSGEMSEGYSVVEEV</sequence>
<comment type="caution">
    <text evidence="2">The sequence shown here is derived from an EMBL/GenBank/DDBJ whole genome shotgun (WGS) entry which is preliminary data.</text>
</comment>
<dbReference type="Proteomes" id="UP001201449">
    <property type="component" value="Unassembled WGS sequence"/>
</dbReference>
<feature type="region of interest" description="Disordered" evidence="1">
    <location>
        <begin position="1"/>
        <end position="22"/>
    </location>
</feature>
<gene>
    <name evidence="2" type="ORF">L0U89_08970</name>
</gene>
<name>A0ABS9BT27_9BACT</name>
<evidence type="ECO:0000256" key="1">
    <source>
        <dbReference type="SAM" id="MobiDB-lite"/>
    </source>
</evidence>
<dbReference type="RefSeq" id="WP_234861237.1">
    <property type="nucleotide sequence ID" value="NZ_JAKEVZ010000006.1"/>
</dbReference>
<dbReference type="InterPro" id="IPR058595">
    <property type="entry name" value="Avidin-like"/>
</dbReference>
<evidence type="ECO:0000313" key="3">
    <source>
        <dbReference type="Proteomes" id="UP001201449"/>
    </source>
</evidence>
<dbReference type="Pfam" id="PF26421">
    <property type="entry name" value="Avidin_like"/>
    <property type="match status" value="1"/>
</dbReference>
<feature type="compositionally biased region" description="Polar residues" evidence="1">
    <location>
        <begin position="11"/>
        <end position="22"/>
    </location>
</feature>
<organism evidence="2 3">
    <name type="scientific">Mariniradius sediminis</name>
    <dbReference type="NCBI Taxonomy" id="2909237"/>
    <lineage>
        <taxon>Bacteria</taxon>
        <taxon>Pseudomonadati</taxon>
        <taxon>Bacteroidota</taxon>
        <taxon>Cytophagia</taxon>
        <taxon>Cytophagales</taxon>
        <taxon>Cyclobacteriaceae</taxon>
        <taxon>Mariniradius</taxon>
    </lineage>
</organism>
<evidence type="ECO:0000313" key="2">
    <source>
        <dbReference type="EMBL" id="MCF1751202.1"/>
    </source>
</evidence>
<accession>A0ABS9BT27</accession>
<reference evidence="2 3" key="1">
    <citation type="submission" date="2022-01" db="EMBL/GenBank/DDBJ databases">
        <title>Mariniradius saccharolyticus sp. nov., isolated from sediment of a river.</title>
        <authorList>
            <person name="Liu H."/>
        </authorList>
    </citation>
    <scope>NUCLEOTIDE SEQUENCE [LARGE SCALE GENOMIC DNA]</scope>
    <source>
        <strain evidence="2 3">RY-2</strain>
    </source>
</reference>
<keyword evidence="3" id="KW-1185">Reference proteome</keyword>